<dbReference type="EMBL" id="VZOJ01000053">
    <property type="protein sequence ID" value="KAB0639001.1"/>
    <property type="molecule type" value="Genomic_DNA"/>
</dbReference>
<feature type="chain" id="PRO_5026026869" evidence="1">
    <location>
        <begin position="20"/>
        <end position="191"/>
    </location>
</feature>
<proteinExistence type="predicted"/>
<gene>
    <name evidence="3" type="ORF">F7R21_19210</name>
</gene>
<dbReference type="OrthoDB" id="7340239at2"/>
<keyword evidence="1" id="KW-0732">Signal</keyword>
<dbReference type="Gene3D" id="1.20.1270.180">
    <property type="match status" value="1"/>
</dbReference>
<accession>A0A6H9SKI1</accession>
<reference evidence="3 4" key="1">
    <citation type="submission" date="2019-09" db="EMBL/GenBank/DDBJ databases">
        <title>Draft genome sequences of 48 bacterial type strains from the CCUG.</title>
        <authorList>
            <person name="Tunovic T."/>
            <person name="Pineiro-Iglesias B."/>
            <person name="Unosson C."/>
            <person name="Inganas E."/>
            <person name="Ohlen M."/>
            <person name="Cardew S."/>
            <person name="Jensie-Markopoulos S."/>
            <person name="Salva-Serra F."/>
            <person name="Jaen-Luchoro D."/>
            <person name="Karlsson R."/>
            <person name="Svensson-Stadler L."/>
            <person name="Chun J."/>
            <person name="Moore E."/>
        </authorList>
    </citation>
    <scope>NUCLEOTIDE SEQUENCE [LARGE SCALE GENOMIC DNA]</scope>
    <source>
        <strain evidence="3 4">CCUG 54555</strain>
    </source>
</reference>
<dbReference type="RefSeq" id="WP_151065723.1">
    <property type="nucleotide sequence ID" value="NZ_CABVPL010000002.1"/>
</dbReference>
<feature type="domain" description="Lysozyme inhibitor LprI-like N-terminal" evidence="2">
    <location>
        <begin position="26"/>
        <end position="111"/>
    </location>
</feature>
<evidence type="ECO:0000313" key="4">
    <source>
        <dbReference type="Proteomes" id="UP000430232"/>
    </source>
</evidence>
<sequence length="191" mass="21488">MTKNIVFFALMLISSVAFSKVVCDGQTNAELTNCAQRNYEAADKILNGSYNEFLRKATPPERQNLIAAQRAWVAYKEKYCDAAFDATSPGAEASIDKWACLTSATEVRTNEIRYLESSIGMDDFRRSLSVMANLYENGDTTKVMSKLIKSTPDGSNPNWVKYVDLNCKMTAAKLQEERNACTARLNFFKNW</sequence>
<evidence type="ECO:0000256" key="1">
    <source>
        <dbReference type="SAM" id="SignalP"/>
    </source>
</evidence>
<dbReference type="Pfam" id="PF07007">
    <property type="entry name" value="LprI"/>
    <property type="match status" value="1"/>
</dbReference>
<dbReference type="PANTHER" id="PTHR39176">
    <property type="entry name" value="PERIPLASMIC PROTEIN-RELATED"/>
    <property type="match status" value="1"/>
</dbReference>
<dbReference type="GeneID" id="99787572"/>
<feature type="signal peptide" evidence="1">
    <location>
        <begin position="1"/>
        <end position="19"/>
    </location>
</feature>
<dbReference type="Proteomes" id="UP000430232">
    <property type="component" value="Unassembled WGS sequence"/>
</dbReference>
<keyword evidence="4" id="KW-1185">Reference proteome</keyword>
<evidence type="ECO:0000259" key="2">
    <source>
        <dbReference type="Pfam" id="PF07007"/>
    </source>
</evidence>
<dbReference type="PANTHER" id="PTHR39176:SF1">
    <property type="entry name" value="PERIPLASMIC PROTEIN"/>
    <property type="match status" value="1"/>
</dbReference>
<name>A0A6H9SKI1_9BURK</name>
<organism evidence="3 4">
    <name type="scientific">Burkholderia latens</name>
    <dbReference type="NCBI Taxonomy" id="488446"/>
    <lineage>
        <taxon>Bacteria</taxon>
        <taxon>Pseudomonadati</taxon>
        <taxon>Pseudomonadota</taxon>
        <taxon>Betaproteobacteria</taxon>
        <taxon>Burkholderiales</taxon>
        <taxon>Burkholderiaceae</taxon>
        <taxon>Burkholderia</taxon>
        <taxon>Burkholderia cepacia complex</taxon>
    </lineage>
</organism>
<evidence type="ECO:0000313" key="3">
    <source>
        <dbReference type="EMBL" id="KAB0639001.1"/>
    </source>
</evidence>
<protein>
    <submittedName>
        <fullName evidence="3">DUF1311 domain-containing protein</fullName>
    </submittedName>
</protein>
<dbReference type="AlphaFoldDB" id="A0A6H9SKI1"/>
<dbReference type="InterPro" id="IPR009739">
    <property type="entry name" value="LprI-like_N"/>
</dbReference>
<comment type="caution">
    <text evidence="3">The sequence shown here is derived from an EMBL/GenBank/DDBJ whole genome shotgun (WGS) entry which is preliminary data.</text>
</comment>